<dbReference type="EMBL" id="KV878179">
    <property type="protein sequence ID" value="OJI88757.1"/>
    <property type="molecule type" value="Genomic_DNA"/>
</dbReference>
<evidence type="ECO:0000313" key="3">
    <source>
        <dbReference type="EMBL" id="OJI88757.1"/>
    </source>
</evidence>
<accession>A0A1L9NHL8</accession>
<proteinExistence type="predicted"/>
<evidence type="ECO:0000256" key="1">
    <source>
        <dbReference type="SAM" id="MobiDB-lite"/>
    </source>
</evidence>
<evidence type="ECO:0000256" key="2">
    <source>
        <dbReference type="SAM" id="Phobius"/>
    </source>
</evidence>
<gene>
    <name evidence="3" type="ORF">ASPTUDRAFT_390438</name>
</gene>
<evidence type="ECO:0000313" key="4">
    <source>
        <dbReference type="Proteomes" id="UP000184304"/>
    </source>
</evidence>
<sequence>MSSLPDNNNITRVGLWKRGRNEGSAVRSGEGTGGKNDNNDNSYLHITIDKFRTFLIPLLLQLLQLSLPLSLIACYL</sequence>
<dbReference type="Proteomes" id="UP000184304">
    <property type="component" value="Unassembled WGS sequence"/>
</dbReference>
<feature type="compositionally biased region" description="Polar residues" evidence="1">
    <location>
        <begin position="1"/>
        <end position="11"/>
    </location>
</feature>
<keyword evidence="4" id="KW-1185">Reference proteome</keyword>
<protein>
    <submittedName>
        <fullName evidence="3">Uncharacterized protein</fullName>
    </submittedName>
</protein>
<feature type="region of interest" description="Disordered" evidence="1">
    <location>
        <begin position="1"/>
        <end position="41"/>
    </location>
</feature>
<keyword evidence="2" id="KW-0472">Membrane</keyword>
<keyword evidence="2" id="KW-1133">Transmembrane helix</keyword>
<reference evidence="4" key="1">
    <citation type="journal article" date="2017" name="Genome Biol.">
        <title>Comparative genomics reveals high biological diversity and specific adaptations in the industrially and medically important fungal genus Aspergillus.</title>
        <authorList>
            <person name="de Vries R.P."/>
            <person name="Riley R."/>
            <person name="Wiebenga A."/>
            <person name="Aguilar-Osorio G."/>
            <person name="Amillis S."/>
            <person name="Uchima C.A."/>
            <person name="Anderluh G."/>
            <person name="Asadollahi M."/>
            <person name="Askin M."/>
            <person name="Barry K."/>
            <person name="Battaglia E."/>
            <person name="Bayram O."/>
            <person name="Benocci T."/>
            <person name="Braus-Stromeyer S.A."/>
            <person name="Caldana C."/>
            <person name="Canovas D."/>
            <person name="Cerqueira G.C."/>
            <person name="Chen F."/>
            <person name="Chen W."/>
            <person name="Choi C."/>
            <person name="Clum A."/>
            <person name="Dos Santos R.A."/>
            <person name="Damasio A.R."/>
            <person name="Diallinas G."/>
            <person name="Emri T."/>
            <person name="Fekete E."/>
            <person name="Flipphi M."/>
            <person name="Freyberg S."/>
            <person name="Gallo A."/>
            <person name="Gournas C."/>
            <person name="Habgood R."/>
            <person name="Hainaut M."/>
            <person name="Harispe M.L."/>
            <person name="Henrissat B."/>
            <person name="Hilden K.S."/>
            <person name="Hope R."/>
            <person name="Hossain A."/>
            <person name="Karabika E."/>
            <person name="Karaffa L."/>
            <person name="Karanyi Z."/>
            <person name="Krasevec N."/>
            <person name="Kuo A."/>
            <person name="Kusch H."/>
            <person name="LaButti K."/>
            <person name="Lagendijk E.L."/>
            <person name="Lapidus A."/>
            <person name="Levasseur A."/>
            <person name="Lindquist E."/>
            <person name="Lipzen A."/>
            <person name="Logrieco A.F."/>
            <person name="MacCabe A."/>
            <person name="Maekelae M.R."/>
            <person name="Malavazi I."/>
            <person name="Melin P."/>
            <person name="Meyer V."/>
            <person name="Mielnichuk N."/>
            <person name="Miskei M."/>
            <person name="Molnar A.P."/>
            <person name="Mule G."/>
            <person name="Ngan C.Y."/>
            <person name="Orejas M."/>
            <person name="Orosz E."/>
            <person name="Ouedraogo J.P."/>
            <person name="Overkamp K.M."/>
            <person name="Park H.-S."/>
            <person name="Perrone G."/>
            <person name="Piumi F."/>
            <person name="Punt P.J."/>
            <person name="Ram A.F."/>
            <person name="Ramon A."/>
            <person name="Rauscher S."/>
            <person name="Record E."/>
            <person name="Riano-Pachon D.M."/>
            <person name="Robert V."/>
            <person name="Roehrig J."/>
            <person name="Ruller R."/>
            <person name="Salamov A."/>
            <person name="Salih N.S."/>
            <person name="Samson R.A."/>
            <person name="Sandor E."/>
            <person name="Sanguinetti M."/>
            <person name="Schuetze T."/>
            <person name="Sepcic K."/>
            <person name="Shelest E."/>
            <person name="Sherlock G."/>
            <person name="Sophianopoulou V."/>
            <person name="Squina F.M."/>
            <person name="Sun H."/>
            <person name="Susca A."/>
            <person name="Todd R.B."/>
            <person name="Tsang A."/>
            <person name="Unkles S.E."/>
            <person name="van de Wiele N."/>
            <person name="van Rossen-Uffink D."/>
            <person name="Oliveira J.V."/>
            <person name="Vesth T.C."/>
            <person name="Visser J."/>
            <person name="Yu J.-H."/>
            <person name="Zhou M."/>
            <person name="Andersen M.R."/>
            <person name="Archer D.B."/>
            <person name="Baker S.E."/>
            <person name="Benoit I."/>
            <person name="Brakhage A.A."/>
            <person name="Braus G.H."/>
            <person name="Fischer R."/>
            <person name="Frisvad J.C."/>
            <person name="Goldman G.H."/>
            <person name="Houbraken J."/>
            <person name="Oakley B."/>
            <person name="Pocsi I."/>
            <person name="Scazzocchio C."/>
            <person name="Seiboth B."/>
            <person name="vanKuyk P.A."/>
            <person name="Wortman J."/>
            <person name="Dyer P.S."/>
            <person name="Grigoriev I.V."/>
        </authorList>
    </citation>
    <scope>NUCLEOTIDE SEQUENCE [LARGE SCALE GENOMIC DNA]</scope>
    <source>
        <strain evidence="4">CBS 134.48</strain>
    </source>
</reference>
<name>A0A1L9NHL8_ASPTC</name>
<dbReference type="AlphaFoldDB" id="A0A1L9NHL8"/>
<organism evidence="3 4">
    <name type="scientific">Aspergillus tubingensis (strain CBS 134.48)</name>
    <dbReference type="NCBI Taxonomy" id="767770"/>
    <lineage>
        <taxon>Eukaryota</taxon>
        <taxon>Fungi</taxon>
        <taxon>Dikarya</taxon>
        <taxon>Ascomycota</taxon>
        <taxon>Pezizomycotina</taxon>
        <taxon>Eurotiomycetes</taxon>
        <taxon>Eurotiomycetidae</taxon>
        <taxon>Eurotiales</taxon>
        <taxon>Aspergillaceae</taxon>
        <taxon>Aspergillus</taxon>
        <taxon>Aspergillus subgen. Circumdati</taxon>
    </lineage>
</organism>
<keyword evidence="2" id="KW-0812">Transmembrane</keyword>
<feature type="transmembrane region" description="Helical" evidence="2">
    <location>
        <begin position="54"/>
        <end position="75"/>
    </location>
</feature>
<dbReference type="VEuPathDB" id="FungiDB:ASPTUDRAFT_390438"/>